<protein>
    <recommendedName>
        <fullName evidence="3">Dehydrogenase</fullName>
    </recommendedName>
</protein>
<name>A0A7K0CD01_9ACTN</name>
<dbReference type="Proteomes" id="UP000466345">
    <property type="component" value="Unassembled WGS sequence"/>
</dbReference>
<reference evidence="1 2" key="1">
    <citation type="submission" date="2019-10" db="EMBL/GenBank/DDBJ databases">
        <title>Streptomyces smaragdinus sp. nov. and Streptomyces fabii sp. nov., isolated from the gut of fungus growing-termite Macrotermes natalensis.</title>
        <authorList>
            <person name="Schwitalla J."/>
            <person name="Benndorf R."/>
            <person name="Martin K."/>
            <person name="De Beer W."/>
            <person name="Kaster A.-K."/>
            <person name="Vollmers J."/>
            <person name="Poulsen M."/>
            <person name="Beemelmanns C."/>
        </authorList>
    </citation>
    <scope>NUCLEOTIDE SEQUENCE [LARGE SCALE GENOMIC DNA]</scope>
    <source>
        <strain evidence="1 2">RB5</strain>
    </source>
</reference>
<accession>A0A7K0CD01</accession>
<dbReference type="InterPro" id="IPR036188">
    <property type="entry name" value="FAD/NAD-bd_sf"/>
</dbReference>
<proteinExistence type="predicted"/>
<evidence type="ECO:0000313" key="2">
    <source>
        <dbReference type="Proteomes" id="UP000466345"/>
    </source>
</evidence>
<comment type="caution">
    <text evidence="1">The sequence shown here is derived from an EMBL/GenBank/DDBJ whole genome shotgun (WGS) entry which is preliminary data.</text>
</comment>
<dbReference type="PANTHER" id="PTHR10668:SF105">
    <property type="entry name" value="DEHYDROGENASE-RELATED"/>
    <property type="match status" value="1"/>
</dbReference>
<dbReference type="AlphaFoldDB" id="A0A7K0CD01"/>
<sequence length="481" mass="50781">MTHSVVVGSGPNGLAAAIRLAHAGHEVTVLEAADRPGGGTRTSERTLPGLLHDDCSAFHPTGVASPYFRALDLERHGLKWLWPDIDLAHPLDDGRAGVAARDAALTAASLGVDADRWRRLFAATVRGYDDLIDEVLRPVAHLPRHPVALGRFGMRALLPATRLARMFEDEPARALFMGVAAHKFGRLDQPLSSSVGMMLTAATLTVGWPVARGGSEAITRALLAELAEYGGRVLTGVRVRSLDQLTELTGSRPDVTVLDTSPAGAVAIAGQTLPARVRRALERYAYGPGAFKLDVAIEGDIPWTNENCRRAGTVHLGGSAARIARIEAQTEAGGMPDQPFVLLGQQYLADPSRSSPTANPIYAYAHVPNGYTGDATEAILGQVERFAPGFRARILAVAARNTGAMASYNANYIGGDISAGANTARQIIARPRVAANPYSLGVPGLYLCSSATPPGAGVHGMGGFHAAESALRQLRRAKSNR</sequence>
<evidence type="ECO:0008006" key="3">
    <source>
        <dbReference type="Google" id="ProtNLM"/>
    </source>
</evidence>
<dbReference type="PANTHER" id="PTHR10668">
    <property type="entry name" value="PHYTOENE DEHYDROGENASE"/>
    <property type="match status" value="1"/>
</dbReference>
<dbReference type="Pfam" id="PF13450">
    <property type="entry name" value="NAD_binding_8"/>
    <property type="match status" value="1"/>
</dbReference>
<dbReference type="EMBL" id="WEGJ01000002">
    <property type="protein sequence ID" value="MQY11012.1"/>
    <property type="molecule type" value="Genomic_DNA"/>
</dbReference>
<evidence type="ECO:0000313" key="1">
    <source>
        <dbReference type="EMBL" id="MQY11012.1"/>
    </source>
</evidence>
<organism evidence="1 2">
    <name type="scientific">Streptomyces smaragdinus</name>
    <dbReference type="NCBI Taxonomy" id="2585196"/>
    <lineage>
        <taxon>Bacteria</taxon>
        <taxon>Bacillati</taxon>
        <taxon>Actinomycetota</taxon>
        <taxon>Actinomycetes</taxon>
        <taxon>Kitasatosporales</taxon>
        <taxon>Streptomycetaceae</taxon>
        <taxon>Streptomyces</taxon>
    </lineage>
</organism>
<dbReference type="OrthoDB" id="833207at2"/>
<keyword evidence="2" id="KW-1185">Reference proteome</keyword>
<dbReference type="Gene3D" id="3.50.50.60">
    <property type="entry name" value="FAD/NAD(P)-binding domain"/>
    <property type="match status" value="1"/>
</dbReference>
<dbReference type="SUPFAM" id="SSF51905">
    <property type="entry name" value="FAD/NAD(P)-binding domain"/>
    <property type="match status" value="1"/>
</dbReference>
<dbReference type="RefSeq" id="WP_153450286.1">
    <property type="nucleotide sequence ID" value="NZ_WEGJ01000002.1"/>
</dbReference>
<gene>
    <name evidence="1" type="ORF">SRB5_11260</name>
</gene>